<name>A0AAE8Y066_9VIRU</name>
<evidence type="ECO:0000313" key="1">
    <source>
        <dbReference type="EMBL" id="UBZ25564.1"/>
    </source>
</evidence>
<proteinExistence type="predicted"/>
<accession>A0AAE8Y066</accession>
<reference evidence="1" key="1">
    <citation type="journal article" date="2021" name="Viruses">
        <title>Identification and Full Characterisation of Two Novel Crustacean Infecting Members of the Family Nudiviridae Provides Support for Two Subfamilies.</title>
        <authorList>
            <person name="Bateman K.S."/>
            <person name="Kerr R."/>
            <person name="Stentiford G.D."/>
            <person name="Bean T.P."/>
            <person name="Hooper C."/>
            <person name="Van Eynde B."/>
            <person name="Delbare D."/>
            <person name="Bojko J."/>
            <person name="Christiaens O."/>
            <person name="Taning C.N.T."/>
            <person name="Smagghe G."/>
            <person name="van Oers M.M."/>
            <person name="van Aerle R."/>
        </authorList>
    </citation>
    <scope>NUCLEOTIDE SEQUENCE</scope>
    <source>
        <strain evidence="1">AN1</strain>
    </source>
</reference>
<dbReference type="EMBL" id="MZ311577">
    <property type="protein sequence ID" value="UBZ25564.1"/>
    <property type="molecule type" value="Genomic_DNA"/>
</dbReference>
<organism evidence="1 2">
    <name type="scientific">Crangon crangon nudivirus</name>
    <dbReference type="NCBI Taxonomy" id="2880838"/>
    <lineage>
        <taxon>Viruses</taxon>
        <taxon>Viruses incertae sedis</taxon>
        <taxon>Naldaviricetes</taxon>
        <taxon>Lefavirales</taxon>
        <taxon>Nudiviridae</taxon>
        <taxon>Gammanudivirus</taxon>
        <taxon>Gammanudivirus cracrangonis</taxon>
    </lineage>
</organism>
<dbReference type="Proteomes" id="UP000831195">
    <property type="component" value="Segment"/>
</dbReference>
<sequence length="320" mass="37867">MDDYYRNHYKTAEHPWLIFCIGRALYDNNLEQVFYIDEANGVSGLPDICSFLLKHDILKPIERLGITACRYEQLRTITTTIVSQFPVQLYEGYIILSDYARYIATENMKDFYNDHQNFTSMYMFIAAAHYMVQQKYNINHIRYLFNKYLYTSVYVDYPKDALPLVRLLATNTTIIKVKKLLPYQEYITRYANPVNEDAIIRTIIEAQPVKEQWQLPTVEQYYTICQEFYSRSHSSITYPHMDELHSMVDTIMQWPPSILNSFLLMLFRSQESSTTNIKTFYQDILAILKTDERMEVKGVTITTIKKRGRCTFNNNSDEDE</sequence>
<gene>
    <name evidence="1" type="ORF">CcNV_079</name>
</gene>
<protein>
    <submittedName>
        <fullName evidence="1">Uncharacterized protein</fullName>
    </submittedName>
</protein>
<evidence type="ECO:0000313" key="2">
    <source>
        <dbReference type="Proteomes" id="UP000831195"/>
    </source>
</evidence>
<keyword evidence="2" id="KW-1185">Reference proteome</keyword>